<keyword evidence="2" id="KW-1185">Reference proteome</keyword>
<evidence type="ECO:0000313" key="2">
    <source>
        <dbReference type="Proteomes" id="UP001187531"/>
    </source>
</evidence>
<comment type="caution">
    <text evidence="1">The sequence shown here is derived from an EMBL/GenBank/DDBJ whole genome shotgun (WGS) entry which is preliminary data.</text>
</comment>
<evidence type="ECO:0000313" key="1">
    <source>
        <dbReference type="EMBL" id="KAK2721453.1"/>
    </source>
</evidence>
<reference evidence="1" key="1">
    <citation type="submission" date="2023-07" db="EMBL/GenBank/DDBJ databases">
        <title>Chromosome-level genome assembly of Artemia franciscana.</title>
        <authorList>
            <person name="Jo E."/>
        </authorList>
    </citation>
    <scope>NUCLEOTIDE SEQUENCE</scope>
    <source>
        <tissue evidence="1">Whole body</tissue>
    </source>
</reference>
<dbReference type="Proteomes" id="UP001187531">
    <property type="component" value="Unassembled WGS sequence"/>
</dbReference>
<dbReference type="AlphaFoldDB" id="A0AA88L7P5"/>
<protein>
    <submittedName>
        <fullName evidence="1">Uncharacterized protein</fullName>
    </submittedName>
</protein>
<gene>
    <name evidence="1" type="ORF">QYM36_003667</name>
</gene>
<name>A0AA88L7P5_ARTSF</name>
<sequence length="91" mass="10026">MGFRQISSRLCDMAIMTPSQGEESLPKSPRRVRISEVAKVSPPKPVKGLADLIVEAQLKDGFNVKRRRAVGQSDLKSCALVQSRMKLGDVM</sequence>
<dbReference type="EMBL" id="JAVRJZ010000006">
    <property type="protein sequence ID" value="KAK2721453.1"/>
    <property type="molecule type" value="Genomic_DNA"/>
</dbReference>
<accession>A0AA88L7P5</accession>
<proteinExistence type="predicted"/>
<organism evidence="1 2">
    <name type="scientific">Artemia franciscana</name>
    <name type="common">Brine shrimp</name>
    <name type="synonym">Artemia sanfranciscana</name>
    <dbReference type="NCBI Taxonomy" id="6661"/>
    <lineage>
        <taxon>Eukaryota</taxon>
        <taxon>Metazoa</taxon>
        <taxon>Ecdysozoa</taxon>
        <taxon>Arthropoda</taxon>
        <taxon>Crustacea</taxon>
        <taxon>Branchiopoda</taxon>
        <taxon>Anostraca</taxon>
        <taxon>Artemiidae</taxon>
        <taxon>Artemia</taxon>
    </lineage>
</organism>